<feature type="compositionally biased region" description="Polar residues" evidence="1">
    <location>
        <begin position="236"/>
        <end position="249"/>
    </location>
</feature>
<feature type="region of interest" description="Disordered" evidence="1">
    <location>
        <begin position="594"/>
        <end position="614"/>
    </location>
</feature>
<proteinExistence type="predicted"/>
<feature type="compositionally biased region" description="Low complexity" evidence="1">
    <location>
        <begin position="303"/>
        <end position="327"/>
    </location>
</feature>
<feature type="region of interest" description="Disordered" evidence="1">
    <location>
        <begin position="756"/>
        <end position="778"/>
    </location>
</feature>
<organism evidence="2 3">
    <name type="scientific">Cercophora scortea</name>
    <dbReference type="NCBI Taxonomy" id="314031"/>
    <lineage>
        <taxon>Eukaryota</taxon>
        <taxon>Fungi</taxon>
        <taxon>Dikarya</taxon>
        <taxon>Ascomycota</taxon>
        <taxon>Pezizomycotina</taxon>
        <taxon>Sordariomycetes</taxon>
        <taxon>Sordariomycetidae</taxon>
        <taxon>Sordariales</taxon>
        <taxon>Lasiosphaeriaceae</taxon>
        <taxon>Cercophora</taxon>
    </lineage>
</organism>
<feature type="region of interest" description="Disordered" evidence="1">
    <location>
        <begin position="519"/>
        <end position="568"/>
    </location>
</feature>
<gene>
    <name evidence="2" type="ORF">B0T19DRAFT_445221</name>
</gene>
<evidence type="ECO:0000313" key="2">
    <source>
        <dbReference type="EMBL" id="KAK3321462.1"/>
    </source>
</evidence>
<evidence type="ECO:0000313" key="3">
    <source>
        <dbReference type="Proteomes" id="UP001286456"/>
    </source>
</evidence>
<feature type="compositionally biased region" description="Acidic residues" evidence="1">
    <location>
        <begin position="544"/>
        <end position="568"/>
    </location>
</feature>
<dbReference type="EMBL" id="JAUEPO010000005">
    <property type="protein sequence ID" value="KAK3321462.1"/>
    <property type="molecule type" value="Genomic_DNA"/>
</dbReference>
<reference evidence="2" key="1">
    <citation type="journal article" date="2023" name="Mol. Phylogenet. Evol.">
        <title>Genome-scale phylogeny and comparative genomics of the fungal order Sordariales.</title>
        <authorList>
            <person name="Hensen N."/>
            <person name="Bonometti L."/>
            <person name="Westerberg I."/>
            <person name="Brannstrom I.O."/>
            <person name="Guillou S."/>
            <person name="Cros-Aarteil S."/>
            <person name="Calhoun S."/>
            <person name="Haridas S."/>
            <person name="Kuo A."/>
            <person name="Mondo S."/>
            <person name="Pangilinan J."/>
            <person name="Riley R."/>
            <person name="LaButti K."/>
            <person name="Andreopoulos B."/>
            <person name="Lipzen A."/>
            <person name="Chen C."/>
            <person name="Yan M."/>
            <person name="Daum C."/>
            <person name="Ng V."/>
            <person name="Clum A."/>
            <person name="Steindorff A."/>
            <person name="Ohm R.A."/>
            <person name="Martin F."/>
            <person name="Silar P."/>
            <person name="Natvig D.O."/>
            <person name="Lalanne C."/>
            <person name="Gautier V."/>
            <person name="Ament-Velasquez S.L."/>
            <person name="Kruys A."/>
            <person name="Hutchinson M.I."/>
            <person name="Powell A.J."/>
            <person name="Barry K."/>
            <person name="Miller A.N."/>
            <person name="Grigoriev I.V."/>
            <person name="Debuchy R."/>
            <person name="Gladieux P."/>
            <person name="Hiltunen Thoren M."/>
            <person name="Johannesson H."/>
        </authorList>
    </citation>
    <scope>NUCLEOTIDE SEQUENCE</scope>
    <source>
        <strain evidence="2">SMH4131-1</strain>
    </source>
</reference>
<dbReference type="AlphaFoldDB" id="A0AAE0IB60"/>
<feature type="compositionally biased region" description="Polar residues" evidence="1">
    <location>
        <begin position="257"/>
        <end position="275"/>
    </location>
</feature>
<sequence>MFPRLAAFFGGSDAHQDPPAVMGQAPEVNTGDQASYQFLTAEDLESIGQVVPATQPQQTGTYQPANTSFEGATLSISSVPEIHRPMPWLDSYGLPSTTQYDPASYPLSAVGSAGNGASSYFEPMPIYDNAFLAMLDPALFQQADPAVEQAPFPGQHVDSPFHDANLTQLEAQPMGSSVAQDVQQTISHGHEQQLGFQLDDPYAMDWEPSPPTYEYSQQLAPLNSLPALPVNPPNGPSSHEANTDFSHTGQVLGFGQNLDTHQVPYQPQGSSSSLSCAPESVYPPPFPALSEPPDPHSDTPPLSESTSSGSMPSASTSSESTASASASSDDEKTINKNTSVAAIDAYVGRDQFLDGKKWALVVEKLKAKIQERVRQDPNAVKNWLLEEKRKKQAEKKKGIESDDTKNYQIMYNMSGPMFEAVTGMRRNDLWYTEENGGFVRRSRAEFDDVLEDLWEFGSNPILYTLRRKGYRSRTIKTLEKFKCPGSPLRQSAHVDDVDNVDFTPLDEERFEFIWNQQEAGDDAGSGTDSEHAPAGPSKTFTPDYSDDDDSFEDSLEESDADADEDTDLNEEDMNTLWPAPVNAANPPEHVAVADPAQPEQAADAVASPAQPEQAAVAVAGPSQPEQAAVAVADPAQPDQVADANDEALNHVDNGDDTADLEQHGDFDVSFDLGTTITATVEAFEEEQRQLAFADTVHEPQAEQVSAVDANQLEQLGVGADAFELSQLAAAQLAAANNTRTYQSQSAAVANQPEQLPTSVYDHDDNLSGPDAAANDMGQPSRITNQPGQLAAPNSFTTSVNDHHFTHTAVPAAIPTSPSSYFMGSSVDLDNSHNNTPGEDMDVDDFSVEAITQFNFDDNFSFGRNLGIVYDHALDDRMDIDGFTSTEVTMKSNDNDLFHDFMDFDPDESTVDLSDATRLLSRGGVVTLSSTDAAALDGMSAAERARHALSPGRVFDDLPDDETEPTGQDQDPLDGPTPIPSVVDEPAVVTTHNSSDMQPSRLDLDNVAAIAEEDHSGASAHDPATSNTLFLIKIKSLTKK</sequence>
<feature type="region of interest" description="Disordered" evidence="1">
    <location>
        <begin position="948"/>
        <end position="1024"/>
    </location>
</feature>
<evidence type="ECO:0000256" key="1">
    <source>
        <dbReference type="SAM" id="MobiDB-lite"/>
    </source>
</evidence>
<feature type="region of interest" description="Disordered" evidence="1">
    <location>
        <begin position="224"/>
        <end position="333"/>
    </location>
</feature>
<comment type="caution">
    <text evidence="2">The sequence shown here is derived from an EMBL/GenBank/DDBJ whole genome shotgun (WGS) entry which is preliminary data.</text>
</comment>
<protein>
    <submittedName>
        <fullName evidence="2">Uncharacterized protein</fullName>
    </submittedName>
</protein>
<keyword evidence="3" id="KW-1185">Reference proteome</keyword>
<reference evidence="2" key="2">
    <citation type="submission" date="2023-06" db="EMBL/GenBank/DDBJ databases">
        <authorList>
            <consortium name="Lawrence Berkeley National Laboratory"/>
            <person name="Haridas S."/>
            <person name="Hensen N."/>
            <person name="Bonometti L."/>
            <person name="Westerberg I."/>
            <person name="Brannstrom I.O."/>
            <person name="Guillou S."/>
            <person name="Cros-Aarteil S."/>
            <person name="Calhoun S."/>
            <person name="Kuo A."/>
            <person name="Mondo S."/>
            <person name="Pangilinan J."/>
            <person name="Riley R."/>
            <person name="Labutti K."/>
            <person name="Andreopoulos B."/>
            <person name="Lipzen A."/>
            <person name="Chen C."/>
            <person name="Yanf M."/>
            <person name="Daum C."/>
            <person name="Ng V."/>
            <person name="Clum A."/>
            <person name="Steindorff A."/>
            <person name="Ohm R."/>
            <person name="Martin F."/>
            <person name="Silar P."/>
            <person name="Natvig D."/>
            <person name="Lalanne C."/>
            <person name="Gautier V."/>
            <person name="Ament-Velasquez S.L."/>
            <person name="Kruys A."/>
            <person name="Hutchinson M.I."/>
            <person name="Powell A.J."/>
            <person name="Barry K."/>
            <person name="Miller A.N."/>
            <person name="Grigoriev I.V."/>
            <person name="Debuchy R."/>
            <person name="Gladieux P."/>
            <person name="Thoren M.H."/>
            <person name="Johannesson H."/>
        </authorList>
    </citation>
    <scope>NUCLEOTIDE SEQUENCE</scope>
    <source>
        <strain evidence="2">SMH4131-1</strain>
    </source>
</reference>
<feature type="compositionally biased region" description="Pro residues" evidence="1">
    <location>
        <begin position="281"/>
        <end position="292"/>
    </location>
</feature>
<dbReference type="Proteomes" id="UP001286456">
    <property type="component" value="Unassembled WGS sequence"/>
</dbReference>
<accession>A0AAE0IB60</accession>
<name>A0AAE0IB60_9PEZI</name>